<dbReference type="Gene3D" id="1.20.5.100">
    <property type="entry name" value="Cytochrome c1, transmembrane anchor, C-terminal"/>
    <property type="match status" value="1"/>
</dbReference>
<dbReference type="GO" id="GO:0003979">
    <property type="term" value="F:UDP-glucose 6-dehydrogenase activity"/>
    <property type="evidence" value="ECO:0007669"/>
    <property type="project" value="UniProtKB-EC"/>
</dbReference>
<dbReference type="PANTHER" id="PTHR43750">
    <property type="entry name" value="UDP-GLUCOSE 6-DEHYDROGENASE TUAD"/>
    <property type="match status" value="1"/>
</dbReference>
<dbReference type="GO" id="GO:0051287">
    <property type="term" value="F:NAD binding"/>
    <property type="evidence" value="ECO:0007669"/>
    <property type="project" value="InterPro"/>
</dbReference>
<organism evidence="13 14">
    <name type="scientific">Phyllobacterium zundukense</name>
    <dbReference type="NCBI Taxonomy" id="1867719"/>
    <lineage>
        <taxon>Bacteria</taxon>
        <taxon>Pseudomonadati</taxon>
        <taxon>Pseudomonadota</taxon>
        <taxon>Alphaproteobacteria</taxon>
        <taxon>Hyphomicrobiales</taxon>
        <taxon>Phyllobacteriaceae</taxon>
        <taxon>Phyllobacterium</taxon>
    </lineage>
</organism>
<proteinExistence type="inferred from homology"/>
<evidence type="ECO:0000256" key="9">
    <source>
        <dbReference type="PIRSR" id="PIRSR500134-1"/>
    </source>
</evidence>
<comment type="pathway">
    <text evidence="1">Nucleotide-sugar biosynthesis; UDP-alpha-D-glucuronate biosynthesis; UDP-alpha-D-glucuronate from UDP-alpha-D-glucose: step 1/1.</text>
</comment>
<dbReference type="SUPFAM" id="SSF51735">
    <property type="entry name" value="NAD(P)-binding Rossmann-fold domains"/>
    <property type="match status" value="1"/>
</dbReference>
<feature type="binding site" evidence="11">
    <location>
        <position position="330"/>
    </location>
    <ligand>
        <name>NAD(+)</name>
        <dbReference type="ChEBI" id="CHEBI:57540"/>
    </ligand>
</feature>
<evidence type="ECO:0000256" key="3">
    <source>
        <dbReference type="ARBA" id="ARBA00012954"/>
    </source>
</evidence>
<feature type="binding site" evidence="11">
    <location>
        <position position="122"/>
    </location>
    <ligand>
        <name>NAD(+)</name>
        <dbReference type="ChEBI" id="CHEBI:57540"/>
    </ligand>
</feature>
<dbReference type="InterPro" id="IPR001732">
    <property type="entry name" value="UDP-Glc/GDP-Man_DH_N"/>
</dbReference>
<dbReference type="Proteomes" id="UP000232163">
    <property type="component" value="Unassembled WGS sequence"/>
</dbReference>
<evidence type="ECO:0000256" key="10">
    <source>
        <dbReference type="PIRSR" id="PIRSR500134-2"/>
    </source>
</evidence>
<feature type="binding site" evidence="11">
    <location>
        <position position="266"/>
    </location>
    <ligand>
        <name>NAD(+)</name>
        <dbReference type="ChEBI" id="CHEBI:57540"/>
    </ligand>
</feature>
<evidence type="ECO:0000256" key="6">
    <source>
        <dbReference type="ARBA" id="ARBA00023027"/>
    </source>
</evidence>
<evidence type="ECO:0000256" key="11">
    <source>
        <dbReference type="PIRSR" id="PIRSR500134-3"/>
    </source>
</evidence>
<dbReference type="InterPro" id="IPR017476">
    <property type="entry name" value="UDP-Glc/GDP-Man"/>
</dbReference>
<keyword evidence="14" id="KW-1185">Reference proteome</keyword>
<feature type="binding site" evidence="10">
    <location>
        <begin position="152"/>
        <end position="155"/>
    </location>
    <ligand>
        <name>substrate</name>
    </ligand>
</feature>
<dbReference type="PIRSF" id="PIRSF500134">
    <property type="entry name" value="UDPglc_DH_bac"/>
    <property type="match status" value="1"/>
</dbReference>
<dbReference type="PIRSF" id="PIRSF000124">
    <property type="entry name" value="UDPglc_GDPman_dh"/>
    <property type="match status" value="1"/>
</dbReference>
<evidence type="ECO:0000256" key="2">
    <source>
        <dbReference type="ARBA" id="ARBA00006601"/>
    </source>
</evidence>
<evidence type="ECO:0000256" key="8">
    <source>
        <dbReference type="PIRNR" id="PIRNR000124"/>
    </source>
</evidence>
<protein>
    <recommendedName>
        <fullName evidence="4 8">UDP-glucose 6-dehydrogenase</fullName>
        <ecNumber evidence="3 8">1.1.1.22</ecNumber>
    </recommendedName>
</protein>
<evidence type="ECO:0000313" key="14">
    <source>
        <dbReference type="Proteomes" id="UP000232163"/>
    </source>
</evidence>
<keyword evidence="6 8" id="KW-0520">NAD</keyword>
<sequence length="439" mass="47191">MKIAMIGTGYVGLVSGVCFAEFGFQVTCVDKNPAIIERLQAGEVTIYEPGLDELLLRNARDGRLVFTTDLETTVADADVIFIAVGTPSRRGDGEADLQYIYAAADEIAAAMKPGAVIVIKSTVVVGTNADVRARIGKARPGVAFSMVSNPEFLREGSAVEDFLRPDRVVVGVHDDAGAAAMKRVYRPLYLRETPMIVTTLENAEIIKYAANAFLAMKVTFINEVADLCEKTGGNVQDVARAIGMDNRIGSKFLHAGPGFGGSCFPKDTRAYAATGRKMNAPQTLIEQVVTINEQRKRSMATRVIEAAQKNGEKSVAVLGIAFKPNTDDIRESPALDIIPVLQKAGLAVRAHDPEARVAAEPVLPGVTWCKSAYEAVEGAGITVLLTEWNAYRALDLKRVANLMSGNLLFDLRNVYSAQDLDGTGLEYHSVGRPLVGKVS</sequence>
<accession>A0A2N9VZ22</accession>
<dbReference type="InterPro" id="IPR036220">
    <property type="entry name" value="UDP-Glc/GDP-Man_DH_C_sf"/>
</dbReference>
<dbReference type="GO" id="GO:0006065">
    <property type="term" value="P:UDP-glucuronate biosynthetic process"/>
    <property type="evidence" value="ECO:0007669"/>
    <property type="project" value="UniProtKB-UniPathway"/>
</dbReference>
<dbReference type="NCBIfam" id="TIGR03026">
    <property type="entry name" value="NDP-sugDHase"/>
    <property type="match status" value="1"/>
</dbReference>
<evidence type="ECO:0000313" key="13">
    <source>
        <dbReference type="EMBL" id="PIO44740.1"/>
    </source>
</evidence>
<dbReference type="Pfam" id="PF03721">
    <property type="entry name" value="UDPG_MGDP_dh_N"/>
    <property type="match status" value="1"/>
</dbReference>
<feature type="domain" description="UDP-glucose/GDP-mannose dehydrogenase C-terminal" evidence="12">
    <location>
        <begin position="316"/>
        <end position="417"/>
    </location>
</feature>
<dbReference type="Pfam" id="PF03720">
    <property type="entry name" value="UDPG_MGDP_dh_C"/>
    <property type="match status" value="1"/>
</dbReference>
<feature type="binding site" evidence="10">
    <location>
        <position position="323"/>
    </location>
    <ligand>
        <name>substrate</name>
    </ligand>
</feature>
<feature type="binding site" evidence="10">
    <location>
        <position position="207"/>
    </location>
    <ligand>
        <name>substrate</name>
    </ligand>
</feature>
<reference evidence="14" key="1">
    <citation type="journal article" date="2017" name="Int J Environ Stud">
        <title>Does the Miocene-Pliocene relict legume Oxytropis triphylla form nitrogen-fixing nodules with a combination of bacterial strains?</title>
        <authorList>
            <person name="Safronova V."/>
            <person name="Belimov A."/>
            <person name="Sazanova A."/>
            <person name="Kuznetsova I."/>
            <person name="Popova J."/>
            <person name="Andronov E."/>
            <person name="Verkhozina A."/>
            <person name="Tikhonovich I."/>
        </authorList>
    </citation>
    <scope>NUCLEOTIDE SEQUENCE [LARGE SCALE GENOMIC DNA]</scope>
    <source>
        <strain evidence="14">Tri-38</strain>
    </source>
</reference>
<evidence type="ECO:0000256" key="5">
    <source>
        <dbReference type="ARBA" id="ARBA00023002"/>
    </source>
</evidence>
<feature type="binding site" evidence="11">
    <location>
        <position position="30"/>
    </location>
    <ligand>
        <name>NAD(+)</name>
        <dbReference type="ChEBI" id="CHEBI:57540"/>
    </ligand>
</feature>
<dbReference type="EMBL" id="MZMT01000026">
    <property type="protein sequence ID" value="PIO44740.1"/>
    <property type="molecule type" value="Genomic_DNA"/>
</dbReference>
<dbReference type="SUPFAM" id="SSF48179">
    <property type="entry name" value="6-phosphogluconate dehydrogenase C-terminal domain-like"/>
    <property type="match status" value="1"/>
</dbReference>
<feature type="binding site" evidence="10">
    <location>
        <begin position="252"/>
        <end position="256"/>
    </location>
    <ligand>
        <name>substrate</name>
    </ligand>
</feature>
<dbReference type="InterPro" id="IPR008927">
    <property type="entry name" value="6-PGluconate_DH-like_C_sf"/>
</dbReference>
<dbReference type="Gene3D" id="3.40.50.720">
    <property type="entry name" value="NAD(P)-binding Rossmann-like Domain"/>
    <property type="match status" value="2"/>
</dbReference>
<dbReference type="RefSeq" id="WP_099998317.1">
    <property type="nucleotide sequence ID" value="NZ_CP017940.1"/>
</dbReference>
<feature type="binding site" evidence="11">
    <location>
        <position position="86"/>
    </location>
    <ligand>
        <name>NAD(+)</name>
        <dbReference type="ChEBI" id="CHEBI:57540"/>
    </ligand>
</feature>
<comment type="caution">
    <text evidence="13">The sequence shown here is derived from an EMBL/GenBank/DDBJ whole genome shotgun (WGS) entry which is preliminary data.</text>
</comment>
<dbReference type="SUPFAM" id="SSF52413">
    <property type="entry name" value="UDP-glucose/GDP-mannose dehydrogenase C-terminal domain"/>
    <property type="match status" value="1"/>
</dbReference>
<evidence type="ECO:0000259" key="12">
    <source>
        <dbReference type="SMART" id="SM00984"/>
    </source>
</evidence>
<feature type="binding site" evidence="11">
    <location>
        <position position="155"/>
    </location>
    <ligand>
        <name>NAD(+)</name>
        <dbReference type="ChEBI" id="CHEBI:57540"/>
    </ligand>
</feature>
<dbReference type="Pfam" id="PF00984">
    <property type="entry name" value="UDPG_MGDP_dh"/>
    <property type="match status" value="1"/>
</dbReference>
<feature type="binding site" evidence="10">
    <location>
        <position position="260"/>
    </location>
    <ligand>
        <name>substrate</name>
    </ligand>
</feature>
<dbReference type="GO" id="GO:0000271">
    <property type="term" value="P:polysaccharide biosynthetic process"/>
    <property type="evidence" value="ECO:0007669"/>
    <property type="project" value="InterPro"/>
</dbReference>
<dbReference type="InterPro" id="IPR014027">
    <property type="entry name" value="UDP-Glc/GDP-Man_DH_C"/>
</dbReference>
<evidence type="ECO:0000256" key="7">
    <source>
        <dbReference type="ARBA" id="ARBA00047473"/>
    </source>
</evidence>
<dbReference type="EC" id="1.1.1.22" evidence="3 8"/>
<dbReference type="InterPro" id="IPR028357">
    <property type="entry name" value="UDPglc_DH_bac"/>
</dbReference>
<feature type="active site" description="Nucleophile" evidence="9">
    <location>
        <position position="263"/>
    </location>
</feature>
<dbReference type="UniPathway" id="UPA00038">
    <property type="reaction ID" value="UER00491"/>
</dbReference>
<evidence type="ECO:0000256" key="4">
    <source>
        <dbReference type="ARBA" id="ARBA00015132"/>
    </source>
</evidence>
<gene>
    <name evidence="13" type="ORF">B5P45_10180</name>
</gene>
<comment type="similarity">
    <text evidence="2 8">Belongs to the UDP-glucose/GDP-mannose dehydrogenase family.</text>
</comment>
<dbReference type="KEGG" id="pht:BLM14_04640"/>
<dbReference type="InterPro" id="IPR014026">
    <property type="entry name" value="UDP-Glc/GDP-Man_DH_dimer"/>
</dbReference>
<dbReference type="AlphaFoldDB" id="A0A2N9VZ22"/>
<dbReference type="SMART" id="SM00984">
    <property type="entry name" value="UDPG_MGDP_dh_C"/>
    <property type="match status" value="1"/>
</dbReference>
<name>A0A2N9VZ22_9HYPH</name>
<keyword evidence="5 8" id="KW-0560">Oxidoreductase</keyword>
<evidence type="ECO:0000256" key="1">
    <source>
        <dbReference type="ARBA" id="ARBA00004701"/>
    </source>
</evidence>
<dbReference type="PANTHER" id="PTHR43750:SF3">
    <property type="entry name" value="UDP-GLUCOSE 6-DEHYDROGENASE TUAD"/>
    <property type="match status" value="1"/>
</dbReference>
<comment type="catalytic activity">
    <reaction evidence="7 8">
        <text>UDP-alpha-D-glucose + 2 NAD(+) + H2O = UDP-alpha-D-glucuronate + 2 NADH + 3 H(+)</text>
        <dbReference type="Rhea" id="RHEA:23596"/>
        <dbReference type="ChEBI" id="CHEBI:15377"/>
        <dbReference type="ChEBI" id="CHEBI:15378"/>
        <dbReference type="ChEBI" id="CHEBI:57540"/>
        <dbReference type="ChEBI" id="CHEBI:57945"/>
        <dbReference type="ChEBI" id="CHEBI:58052"/>
        <dbReference type="ChEBI" id="CHEBI:58885"/>
        <dbReference type="EC" id="1.1.1.22"/>
    </reaction>
</comment>
<dbReference type="OrthoDB" id="9803238at2"/>
<dbReference type="InterPro" id="IPR036291">
    <property type="entry name" value="NAD(P)-bd_dom_sf"/>
</dbReference>